<dbReference type="AlphaFoldDB" id="A0A2V4BKZ9"/>
<dbReference type="GO" id="GO:0004553">
    <property type="term" value="F:hydrolase activity, hydrolyzing O-glycosyl compounds"/>
    <property type="evidence" value="ECO:0007669"/>
    <property type="project" value="UniProtKB-ARBA"/>
</dbReference>
<evidence type="ECO:0000313" key="2">
    <source>
        <dbReference type="EMBL" id="PXY39212.1"/>
    </source>
</evidence>
<dbReference type="Gene3D" id="2.60.120.200">
    <property type="match status" value="1"/>
</dbReference>
<dbReference type="CDD" id="cd00603">
    <property type="entry name" value="IPT_PCSR"/>
    <property type="match status" value="1"/>
</dbReference>
<dbReference type="InterPro" id="IPR013783">
    <property type="entry name" value="Ig-like_fold"/>
</dbReference>
<dbReference type="OrthoDB" id="9794261at2"/>
<dbReference type="CDD" id="cd00102">
    <property type="entry name" value="IPT"/>
    <property type="match status" value="1"/>
</dbReference>
<feature type="domain" description="IPT/TIG" evidence="1">
    <location>
        <begin position="41"/>
        <end position="123"/>
    </location>
</feature>
<proteinExistence type="predicted"/>
<dbReference type="SUPFAM" id="SSF81296">
    <property type="entry name" value="E set domains"/>
    <property type="match status" value="2"/>
</dbReference>
<name>A0A2V4BKZ9_9FLAO</name>
<accession>A0A2V4BKZ9</accession>
<dbReference type="InterPro" id="IPR013320">
    <property type="entry name" value="ConA-like_dom_sf"/>
</dbReference>
<dbReference type="RefSeq" id="WP_110308183.1">
    <property type="nucleotide sequence ID" value="NZ_QJHK01000022.1"/>
</dbReference>
<organism evidence="2 3">
    <name type="scientific">Flavobacterium cheongpyeongense</name>
    <dbReference type="NCBI Taxonomy" id="2212651"/>
    <lineage>
        <taxon>Bacteria</taxon>
        <taxon>Pseudomonadati</taxon>
        <taxon>Bacteroidota</taxon>
        <taxon>Flavobacteriia</taxon>
        <taxon>Flavobacteriales</taxon>
        <taxon>Flavobacteriaceae</taxon>
        <taxon>Flavobacterium</taxon>
    </lineage>
</organism>
<dbReference type="Pfam" id="PF13385">
    <property type="entry name" value="Laminin_G_3"/>
    <property type="match status" value="1"/>
</dbReference>
<evidence type="ECO:0000259" key="1">
    <source>
        <dbReference type="SMART" id="SM00429"/>
    </source>
</evidence>
<dbReference type="EMBL" id="QJHK01000022">
    <property type="protein sequence ID" value="PXY39212.1"/>
    <property type="molecule type" value="Genomic_DNA"/>
</dbReference>
<dbReference type="PROSITE" id="PS51257">
    <property type="entry name" value="PROKAR_LIPOPROTEIN"/>
    <property type="match status" value="1"/>
</dbReference>
<keyword evidence="3" id="KW-1185">Reference proteome</keyword>
<dbReference type="InterPro" id="IPR014756">
    <property type="entry name" value="Ig_E-set"/>
</dbReference>
<comment type="caution">
    <text evidence="2">The sequence shown here is derived from an EMBL/GenBank/DDBJ whole genome shotgun (WGS) entry which is preliminary data.</text>
</comment>
<dbReference type="Gene3D" id="2.60.40.10">
    <property type="entry name" value="Immunoglobulins"/>
    <property type="match status" value="2"/>
</dbReference>
<dbReference type="Pfam" id="PF01833">
    <property type="entry name" value="TIG"/>
    <property type="match status" value="2"/>
</dbReference>
<feature type="domain" description="IPT/TIG" evidence="1">
    <location>
        <begin position="125"/>
        <end position="206"/>
    </location>
</feature>
<dbReference type="Proteomes" id="UP000247903">
    <property type="component" value="Unassembled WGS sequence"/>
</dbReference>
<sequence length="444" mass="47239">MKHIIKNKIKAVIVLFSIVLIASCSDQEKDFEGKPLVTYPDFTITGISPNEGFPETNVVISGKNFGTLKEAVKVFFGGIPATSVVSCEDSQIVVTVPKKAVSGKVTLQIWTHSHDVESVFTVIPPPVIESVSADAGSPDDVITITGTGFGSDLSKLGISFNGTSGIVNSVESGTTITATVPSGFTSGKITLTVNGYPVVGPNFAYLVAVPNATYQLDFEDNLNATFGGTAATYTQGLGSPISYVTGVSGKAVSLAGYANAAGGTNSNIFNQILALPVNVAQHNELTVSCWVNWPVKTEWTPIFEFGASRGNRLCLLGKAAGWWNGAGDNLVGRTIFENVTGFAGYNETNVITNSQIPVEGWHHVAMTTSKANKQCKIYMDGLLVKTGTLPAAYDLTLYNQNRAYIGASTYGTPNEPAFGGKIDKFQIFNSVLSDNQIYTIYYKK</sequence>
<dbReference type="SMART" id="SM00429">
    <property type="entry name" value="IPT"/>
    <property type="match status" value="2"/>
</dbReference>
<dbReference type="SUPFAM" id="SSF49899">
    <property type="entry name" value="Concanavalin A-like lectins/glucanases"/>
    <property type="match status" value="1"/>
</dbReference>
<dbReference type="GO" id="GO:0005975">
    <property type="term" value="P:carbohydrate metabolic process"/>
    <property type="evidence" value="ECO:0007669"/>
    <property type="project" value="UniProtKB-ARBA"/>
</dbReference>
<protein>
    <recommendedName>
        <fullName evidence="1">IPT/TIG domain-containing protein</fullName>
    </recommendedName>
</protein>
<evidence type="ECO:0000313" key="3">
    <source>
        <dbReference type="Proteomes" id="UP000247903"/>
    </source>
</evidence>
<gene>
    <name evidence="2" type="ORF">DMB65_18850</name>
</gene>
<dbReference type="InterPro" id="IPR002909">
    <property type="entry name" value="IPT_dom"/>
</dbReference>
<reference evidence="2 3" key="1">
    <citation type="submission" date="2018-05" db="EMBL/GenBank/DDBJ databases">
        <title>Flavobacterium sp. strain IMCC34759, incomplete genome.</title>
        <authorList>
            <person name="Joung Y."/>
            <person name="Cho J."/>
        </authorList>
    </citation>
    <scope>NUCLEOTIDE SEQUENCE [LARGE SCALE GENOMIC DNA]</scope>
    <source>
        <strain evidence="2 3">IMCC34759</strain>
    </source>
</reference>